<evidence type="ECO:0000256" key="2">
    <source>
        <dbReference type="SAM" id="Phobius"/>
    </source>
</evidence>
<keyword evidence="2" id="KW-0472">Membrane</keyword>
<dbReference type="GO" id="GO:0071111">
    <property type="term" value="F:cyclic-guanylate-specific phosphodiesterase activity"/>
    <property type="evidence" value="ECO:0007669"/>
    <property type="project" value="InterPro"/>
</dbReference>
<feature type="region of interest" description="Disordered" evidence="1">
    <location>
        <begin position="155"/>
        <end position="190"/>
    </location>
</feature>
<dbReference type="SUPFAM" id="SSF141868">
    <property type="entry name" value="EAL domain-like"/>
    <property type="match status" value="1"/>
</dbReference>
<reference evidence="4" key="1">
    <citation type="submission" date="2018-06" db="EMBL/GenBank/DDBJ databases">
        <authorList>
            <person name="Zhirakovskaya E."/>
        </authorList>
    </citation>
    <scope>NUCLEOTIDE SEQUENCE</scope>
</reference>
<feature type="transmembrane region" description="Helical" evidence="2">
    <location>
        <begin position="7"/>
        <end position="25"/>
    </location>
</feature>
<evidence type="ECO:0000313" key="4">
    <source>
        <dbReference type="EMBL" id="VAW15882.1"/>
    </source>
</evidence>
<dbReference type="EMBL" id="UOEM01000091">
    <property type="protein sequence ID" value="VAW15882.1"/>
    <property type="molecule type" value="Genomic_DNA"/>
</dbReference>
<organism evidence="4">
    <name type="scientific">hydrothermal vent metagenome</name>
    <dbReference type="NCBI Taxonomy" id="652676"/>
    <lineage>
        <taxon>unclassified sequences</taxon>
        <taxon>metagenomes</taxon>
        <taxon>ecological metagenomes</taxon>
    </lineage>
</organism>
<evidence type="ECO:0000259" key="3">
    <source>
        <dbReference type="PROSITE" id="PS50883"/>
    </source>
</evidence>
<keyword evidence="2" id="KW-0812">Transmembrane</keyword>
<evidence type="ECO:0000256" key="1">
    <source>
        <dbReference type="SAM" id="MobiDB-lite"/>
    </source>
</evidence>
<accession>A0A3B0TN15</accession>
<protein>
    <recommendedName>
        <fullName evidence="3">EAL domain-containing protein</fullName>
    </recommendedName>
</protein>
<keyword evidence="2" id="KW-1133">Transmembrane helix</keyword>
<dbReference type="CDD" id="cd01948">
    <property type="entry name" value="EAL"/>
    <property type="match status" value="1"/>
</dbReference>
<dbReference type="InterPro" id="IPR050706">
    <property type="entry name" value="Cyclic-di-GMP_PDE-like"/>
</dbReference>
<dbReference type="AlphaFoldDB" id="A0A3B0TN15"/>
<sequence length="439" mass="48349">MASGRLAGIFITVCAIAVAAALWALLVLKLGLSHPEAGLIAGLVLLSLAQFHIFLERQREKLRFHEEMEDVLGATQELRSDLGGLKSDVDGMRSRLGEKNFLHAEKLASQVAMMETLIQQLAEEAARRDALEEMRLERAAREIEAETLAQARAEADKLAAKPGKGAKKTSGGKSKTSKSGAAAEHELTKTVRRSLESNRVDLYLQPIVTLPQRKVRFYEALSRLRDEDGSTMMPQTWLGVAETSGLMPMLDNLLLFRSVGVVRKLVERKRDVGVFCNISARSLLDEGFFSQFVEFMELNSELADCIIFEFAQGTYDELGPLEIESLNALASHGFRFSMDHVTSLDIDFKAMHGAGFRYIKVGAAMILSETVAGNPHIHPHDLGALAARHGIELVVEKIESEHQAVNLLDCDVKFGQGYLFARPRLVRETTTDGLFSAAA</sequence>
<feature type="compositionally biased region" description="Low complexity" evidence="1">
    <location>
        <begin position="160"/>
        <end position="182"/>
    </location>
</feature>
<dbReference type="Pfam" id="PF00563">
    <property type="entry name" value="EAL"/>
    <property type="match status" value="1"/>
</dbReference>
<gene>
    <name evidence="4" type="ORF">MNBD_ALPHA09-1550</name>
</gene>
<dbReference type="InterPro" id="IPR035919">
    <property type="entry name" value="EAL_sf"/>
</dbReference>
<name>A0A3B0TN15_9ZZZZ</name>
<dbReference type="Gene3D" id="3.20.20.450">
    <property type="entry name" value="EAL domain"/>
    <property type="match status" value="1"/>
</dbReference>
<dbReference type="PANTHER" id="PTHR33121:SF79">
    <property type="entry name" value="CYCLIC DI-GMP PHOSPHODIESTERASE PDED-RELATED"/>
    <property type="match status" value="1"/>
</dbReference>
<proteinExistence type="predicted"/>
<feature type="transmembrane region" description="Helical" evidence="2">
    <location>
        <begin position="37"/>
        <end position="55"/>
    </location>
</feature>
<dbReference type="PANTHER" id="PTHR33121">
    <property type="entry name" value="CYCLIC DI-GMP PHOSPHODIESTERASE PDEF"/>
    <property type="match status" value="1"/>
</dbReference>
<dbReference type="InterPro" id="IPR001633">
    <property type="entry name" value="EAL_dom"/>
</dbReference>
<dbReference type="SMART" id="SM00052">
    <property type="entry name" value="EAL"/>
    <property type="match status" value="1"/>
</dbReference>
<dbReference type="PROSITE" id="PS50883">
    <property type="entry name" value="EAL"/>
    <property type="match status" value="1"/>
</dbReference>
<feature type="domain" description="EAL" evidence="3">
    <location>
        <begin position="184"/>
        <end position="437"/>
    </location>
</feature>